<keyword evidence="4" id="KW-1185">Reference proteome</keyword>
<dbReference type="RefSeq" id="WP_010868767.1">
    <property type="nucleotide sequence ID" value="NC_000868.1"/>
</dbReference>
<sequence>MKYRSFGIIPFLAFFGWGLLFGFLIKSLLLGNIIHANNAESVYNDYSFILDSFVFAILFGLSTGIGIGMLFVPKVTSKKLSGLVIGFQLSIIGIRGDMFKEMWLWWITGIVIGVGISLILILYGMKSNSERVYSFYIKIAKLIVTTWIAFLLWPLTAGIWNEITNGTYTSSNALYIYITSTLVLLVVFMMSWKVMNTRMSEESVPIIFIGTRKSGKTFLSLIHLTYLNKYGKGEYVAETPFIIGGIRKMTSPSDILRMIADDMRVIGRALSKVFPAVTFRDKNLQRIFNELVIRALMGSQIGTEVGSFSLYTLKIYKDRKSRILFGIPYAKVEFTDYAGEIVDQVEDYLGKYSQNPINIKREVDKLAKDLNDALERGVVDFIDETLLSKLSKNIKENKNVIRKYINMLINDLRDLNFDFRKYTRIFNFDSKVMSNYKPLLVSVFVLSRIKNAKKIGVLVDGESLLATMLQQATITGSGELVEVARKISEIEQLLERNRGVIRKAVNKIVSSSDIPPGYKELLREIEDPMHLRKILERKENVIRSVAVYLKLLQDDFIKGKDIAVIVTKSDIFTLLWGDRILTDKKNRERFLEKYVREVLRLAMPKSNYRILFSGAKLDPIKVIGEVYGIDEIVEWEVEDNMSRLIAEVVLP</sequence>
<reference evidence="3 5" key="5">
    <citation type="journal article" date="2012" name="Curr. Microbiol.">
        <title>Re-annotation of two hyperthermophilic archaea Pyrococcus abyssi GE5 and Pyrococcus furiosus DSM 3638.</title>
        <authorList>
            <person name="Gao J."/>
            <person name="Wang J."/>
        </authorList>
    </citation>
    <scope>GENOME REANNOTATION</scope>
    <source>
        <strain evidence="3">GE5</strain>
        <strain evidence="5">GE5 / Orsay</strain>
    </source>
</reference>
<evidence type="ECO:0000256" key="1">
    <source>
        <dbReference type="SAM" id="Phobius"/>
    </source>
</evidence>
<dbReference type="PATRIC" id="fig|272844.11.peg.1763"/>
<dbReference type="STRING" id="272844.PAB1258"/>
<dbReference type="KEGG" id="pab:PAB1258"/>
<keyword evidence="1" id="KW-1133">Transmembrane helix</keyword>
<reference evidence="2" key="1">
    <citation type="submission" date="1999-07" db="EMBL/GenBank/DDBJ databases">
        <authorList>
            <person name="Genoscope"/>
        </authorList>
    </citation>
    <scope>NUCLEOTIDE SEQUENCE</scope>
    <source>
        <strain evidence="2">Orsay</strain>
    </source>
</reference>
<evidence type="ECO:0000313" key="4">
    <source>
        <dbReference type="Proteomes" id="UP000000810"/>
    </source>
</evidence>
<feature type="transmembrane region" description="Helical" evidence="1">
    <location>
        <begin position="173"/>
        <end position="192"/>
    </location>
</feature>
<feature type="transmembrane region" description="Helical" evidence="1">
    <location>
        <begin position="12"/>
        <end position="34"/>
    </location>
</feature>
<dbReference type="EMBL" id="AJ248288">
    <property type="protein sequence ID" value="CAB50553.1"/>
    <property type="molecule type" value="Genomic_DNA"/>
</dbReference>
<evidence type="ECO:0000313" key="5">
    <source>
        <dbReference type="Proteomes" id="UP000009139"/>
    </source>
</evidence>
<reference evidence="2" key="2">
    <citation type="journal article" date="2000" name="J. Mol. Biol.">
        <title>Archaeal homologs of eukaryotic methylation guide small nucleolar RNAs: lessons from the Pyrococcus genomes.</title>
        <authorList>
            <person name="Gaspin C."/>
            <person name="Cavaille J."/>
            <person name="Erauso G."/>
        </authorList>
    </citation>
    <scope>NUCLEOTIDE SEQUENCE</scope>
    <source>
        <strain evidence="2">Orsay</strain>
    </source>
</reference>
<reference evidence="2" key="3">
    <citation type="journal article" date="2001" name="Genome Res.">
        <title>Genome evolution at the genus level: comparison of three complete genomes of hyperthermophilic archaea.</title>
        <authorList>
            <person name="Lecompte O."/>
            <person name="Ripp R."/>
            <person name="Puzos-Barbe V."/>
            <person name="Duprat S."/>
            <person name="Heilig R."/>
            <person name="Dietrich J."/>
            <person name="Thierry J.C."/>
            <person name="Poch O."/>
        </authorList>
    </citation>
    <scope>NUCLEOTIDE SEQUENCE</scope>
    <source>
        <strain evidence="2">Orsay</strain>
    </source>
</reference>
<feature type="transmembrane region" description="Helical" evidence="1">
    <location>
        <begin position="46"/>
        <end position="72"/>
    </location>
</feature>
<keyword evidence="1" id="KW-0812">Transmembrane</keyword>
<feature type="transmembrane region" description="Helical" evidence="1">
    <location>
        <begin position="102"/>
        <end position="123"/>
    </location>
</feature>
<evidence type="ECO:0000313" key="3">
    <source>
        <dbReference type="EMBL" id="CCE71117.1"/>
    </source>
</evidence>
<gene>
    <name evidence="2" type="ordered locus">PAB1258</name>
</gene>
<dbReference type="eggNOG" id="arCOG06794">
    <property type="taxonomic scope" value="Archaea"/>
</dbReference>
<dbReference type="AlphaFoldDB" id="Q9UY59"/>
<dbReference type="Proteomes" id="UP000000810">
    <property type="component" value="Chromosome"/>
</dbReference>
<dbReference type="PIR" id="C75014">
    <property type="entry name" value="C75014"/>
</dbReference>
<organism evidence="2 4">
    <name type="scientific">Pyrococcus abyssi (strain GE5 / Orsay)</name>
    <dbReference type="NCBI Taxonomy" id="272844"/>
    <lineage>
        <taxon>Archaea</taxon>
        <taxon>Methanobacteriati</taxon>
        <taxon>Methanobacteriota</taxon>
        <taxon>Thermococci</taxon>
        <taxon>Thermococcales</taxon>
        <taxon>Thermococcaceae</taxon>
        <taxon>Pyrococcus</taxon>
    </lineage>
</organism>
<evidence type="ECO:0000313" key="2">
    <source>
        <dbReference type="EMBL" id="CAB50553.1"/>
    </source>
</evidence>
<name>Q9UY59_PYRAB</name>
<accession>Q9UY59</accession>
<keyword evidence="1" id="KW-0472">Membrane</keyword>
<dbReference type="EMBL" id="HE613800">
    <property type="protein sequence ID" value="CCE71117.1"/>
    <property type="molecule type" value="Genomic_DNA"/>
</dbReference>
<reference evidence="2 4" key="4">
    <citation type="journal article" date="2003" name="Mol. Microbiol.">
        <title>An integrated analysis of the genome of the hyperthermophilic archaeon Pyrococcus abyssi.</title>
        <authorList>
            <person name="Cohen G."/>
            <person name="Barbe V."/>
            <person name="Flament D."/>
            <person name="Galperin M."/>
            <person name="Heilig R."/>
            <person name="Ripp R."/>
            <person name="Lecompte O."/>
            <person name="Prieur D."/>
            <person name="Poch O."/>
            <person name="Quellerou J."/>
            <person name="Thierry J.C."/>
            <person name="Van der Oost J."/>
            <person name="Weissenbach J."/>
            <person name="Zivanovic Y."/>
            <person name="Forterre P."/>
        </authorList>
    </citation>
    <scope>NUCLEOTIDE SEQUENCE [LARGE SCALE GENOMIC DNA]</scope>
    <source>
        <strain evidence="4">GE5 / Orsay</strain>
        <strain evidence="2">Orsay</strain>
    </source>
</reference>
<feature type="transmembrane region" description="Helical" evidence="1">
    <location>
        <begin position="135"/>
        <end position="153"/>
    </location>
</feature>
<dbReference type="HOGENOM" id="CLU_420726_0_0_2"/>
<protein>
    <submittedName>
        <fullName evidence="2">Uncharacterized protein</fullName>
    </submittedName>
</protein>
<proteinExistence type="predicted"/>
<dbReference type="Proteomes" id="UP000009139">
    <property type="component" value="Chromosome"/>
</dbReference>